<dbReference type="PROSITE" id="PS00394">
    <property type="entry name" value="DNA_PHOTOLYASES_1_1"/>
    <property type="match status" value="1"/>
</dbReference>
<dbReference type="STRING" id="429701.A0A2G9HY66"/>
<evidence type="ECO:0000313" key="11">
    <source>
        <dbReference type="Proteomes" id="UP000231279"/>
    </source>
</evidence>
<dbReference type="OrthoDB" id="435881at2759"/>
<feature type="binding site" evidence="6">
    <location>
        <position position="284"/>
    </location>
    <ligand>
        <name>FAD</name>
        <dbReference type="ChEBI" id="CHEBI:57692"/>
    </ligand>
</feature>
<dbReference type="Pfam" id="PF00875">
    <property type="entry name" value="DNA_photolyase"/>
    <property type="match status" value="1"/>
</dbReference>
<feature type="binding site" evidence="6">
    <location>
        <begin position="384"/>
        <end position="386"/>
    </location>
    <ligand>
        <name>FAD</name>
        <dbReference type="ChEBI" id="CHEBI:57692"/>
    </ligand>
</feature>
<dbReference type="EMBL" id="NKXS01000756">
    <property type="protein sequence ID" value="PIN22456.1"/>
    <property type="molecule type" value="Genomic_DNA"/>
</dbReference>
<organism evidence="10 11">
    <name type="scientific">Handroanthus impetiginosus</name>
    <dbReference type="NCBI Taxonomy" id="429701"/>
    <lineage>
        <taxon>Eukaryota</taxon>
        <taxon>Viridiplantae</taxon>
        <taxon>Streptophyta</taxon>
        <taxon>Embryophyta</taxon>
        <taxon>Tracheophyta</taxon>
        <taxon>Spermatophyta</taxon>
        <taxon>Magnoliopsida</taxon>
        <taxon>eudicotyledons</taxon>
        <taxon>Gunneridae</taxon>
        <taxon>Pentapetalae</taxon>
        <taxon>asterids</taxon>
        <taxon>lamiids</taxon>
        <taxon>Lamiales</taxon>
        <taxon>Bignoniaceae</taxon>
        <taxon>Crescentiina</taxon>
        <taxon>Tabebuia alliance</taxon>
        <taxon>Handroanthus</taxon>
    </lineage>
</organism>
<feature type="region of interest" description="Disordered" evidence="8">
    <location>
        <begin position="637"/>
        <end position="659"/>
    </location>
</feature>
<dbReference type="GO" id="GO:0003904">
    <property type="term" value="F:deoxyribodipyrimidine photo-lyase activity"/>
    <property type="evidence" value="ECO:0007669"/>
    <property type="project" value="UniProtKB-EC"/>
</dbReference>
<feature type="site" description="Electron transfer via tryptophanyl radical" evidence="7">
    <location>
        <position position="394"/>
    </location>
</feature>
<dbReference type="GO" id="GO:0005634">
    <property type="term" value="C:nucleus"/>
    <property type="evidence" value="ECO:0007669"/>
    <property type="project" value="TreeGrafter"/>
</dbReference>
<dbReference type="GO" id="GO:0006139">
    <property type="term" value="P:nucleobase-containing compound metabolic process"/>
    <property type="evidence" value="ECO:0007669"/>
    <property type="project" value="UniProtKB-ARBA"/>
</dbReference>
<sequence>MEKNCKSIVWFRRDLRIEDNPALAAAARDGTVLPVFIWCPEEEGQYYPGRVSRWWLKQSLVHLQQSLKTLGADLILIKAQSTLSALLDCISAVGATKVVYNNLYDPISLVRDHNIKQKLVELGLNVQSYNGELLFEPWEVFDDNEHAFRTFNAFWGKCLNMEREPVSHLPPWRLVPAAGMVKNTPIEALGLENESEKSSNALLGRGWKPGWRNADKLFNEFVEHQLLNYSKDRLWVGGNSTSLLSPYLHYGELSVRKLFQCVRMKQIVWKNEQNAVGEESTTLFLKAIGLREYSRYICFNFPFTHERSLLSSLKFFPWDVNQAHFKAWRQGRTGYPLVDAGMRELWATGWIHNKIRVIVSSFSVKFLLLPWQWGMKYFWDTLLDADLESDILGWQYISGSLPDGHELERMDSPQIQGFKFDPEGEYVRQWLPELARVPTEWIHHPWDAPPLVLKSAGVDLGINYPKPIIDVDLARDRLTEAILVMRGNEATARAANTNGTEEVVFDNSDTNVNLDAPKVVAKEKAVCPASSSYDQMVPSMINSKNVILNKKRPKSTEDDRVLKGKSRSCNNSDRVSKMDDDLCSTAESSSSKKQITKSSNSFYVPGNYSSMSRGTPYQVHDSSSDLKYGWQEEIVAEETSSKSGATDLEVTGKQIVNEG</sequence>
<proteinExistence type="inferred from homology"/>
<dbReference type="SUPFAM" id="SSF52425">
    <property type="entry name" value="Cryptochrome/photolyase, N-terminal domain"/>
    <property type="match status" value="1"/>
</dbReference>
<keyword evidence="5" id="KW-0157">Chromophore</keyword>
<dbReference type="InterPro" id="IPR002081">
    <property type="entry name" value="Cryptochrome/DNA_photolyase_1"/>
</dbReference>
<dbReference type="AlphaFoldDB" id="A0A2G9HY66"/>
<feature type="binding site" evidence="6">
    <location>
        <begin position="241"/>
        <end position="245"/>
    </location>
    <ligand>
        <name>FAD</name>
        <dbReference type="ChEBI" id="CHEBI:57692"/>
    </ligand>
</feature>
<dbReference type="GO" id="GO:0009882">
    <property type="term" value="F:blue light photoreceptor activity"/>
    <property type="evidence" value="ECO:0007669"/>
    <property type="project" value="InterPro"/>
</dbReference>
<dbReference type="GO" id="GO:0006950">
    <property type="term" value="P:response to stress"/>
    <property type="evidence" value="ECO:0007669"/>
    <property type="project" value="UniProtKB-ARBA"/>
</dbReference>
<comment type="cofactor">
    <cofactor evidence="6">
        <name>FAD</name>
        <dbReference type="ChEBI" id="CHEBI:57692"/>
    </cofactor>
    <text evidence="6">Binds 1 FAD per subunit.</text>
</comment>
<feature type="binding site" evidence="6">
    <location>
        <position position="229"/>
    </location>
    <ligand>
        <name>FAD</name>
        <dbReference type="ChEBI" id="CHEBI:57692"/>
    </ligand>
</feature>
<comment type="caution">
    <text evidence="10">The sequence shown here is derived from an EMBL/GenBank/DDBJ whole genome shotgun (WGS) entry which is preliminary data.</text>
</comment>
<protein>
    <submittedName>
        <fullName evidence="10">Deoxyribodipyrimidine photolyase/cryptochrome</fullName>
        <ecNumber evidence="10">4.1.99.3</ecNumber>
    </submittedName>
</protein>
<evidence type="ECO:0000313" key="10">
    <source>
        <dbReference type="EMBL" id="PIN22456.1"/>
    </source>
</evidence>
<feature type="compositionally biased region" description="Low complexity" evidence="8">
    <location>
        <begin position="588"/>
        <end position="601"/>
    </location>
</feature>
<accession>A0A2G9HY66</accession>
<dbReference type="GO" id="GO:0071949">
    <property type="term" value="F:FAD binding"/>
    <property type="evidence" value="ECO:0007669"/>
    <property type="project" value="TreeGrafter"/>
</dbReference>
<evidence type="ECO:0000256" key="3">
    <source>
        <dbReference type="ARBA" id="ARBA00022630"/>
    </source>
</evidence>
<dbReference type="GO" id="GO:0005737">
    <property type="term" value="C:cytoplasm"/>
    <property type="evidence" value="ECO:0007669"/>
    <property type="project" value="TreeGrafter"/>
</dbReference>
<dbReference type="InterPro" id="IPR014729">
    <property type="entry name" value="Rossmann-like_a/b/a_fold"/>
</dbReference>
<dbReference type="InterPro" id="IPR036155">
    <property type="entry name" value="Crypto/Photolyase_N_sf"/>
</dbReference>
<evidence type="ECO:0000256" key="4">
    <source>
        <dbReference type="ARBA" id="ARBA00022827"/>
    </source>
</evidence>
<evidence type="ECO:0000259" key="9">
    <source>
        <dbReference type="PROSITE" id="PS51645"/>
    </source>
</evidence>
<dbReference type="InterPro" id="IPR006050">
    <property type="entry name" value="DNA_photolyase_N"/>
</dbReference>
<dbReference type="EC" id="4.1.99.3" evidence="10"/>
<evidence type="ECO:0000256" key="5">
    <source>
        <dbReference type="ARBA" id="ARBA00022991"/>
    </source>
</evidence>
<evidence type="ECO:0000256" key="1">
    <source>
        <dbReference type="ARBA" id="ARBA00001932"/>
    </source>
</evidence>
<reference evidence="11" key="1">
    <citation type="journal article" date="2018" name="Gigascience">
        <title>Genome assembly of the Pink Ipe (Handroanthus impetiginosus, Bignoniaceae), a highly valued, ecologically keystone Neotropical timber forest tree.</title>
        <authorList>
            <person name="Silva-Junior O.B."/>
            <person name="Grattapaglia D."/>
            <person name="Novaes E."/>
            <person name="Collevatti R.G."/>
        </authorList>
    </citation>
    <scope>NUCLEOTIDE SEQUENCE [LARGE SCALE GENOMIC DNA]</scope>
    <source>
        <strain evidence="11">cv. UFG-1</strain>
    </source>
</reference>
<dbReference type="PROSITE" id="PS51645">
    <property type="entry name" value="PHR_CRY_ALPHA_BETA"/>
    <property type="match status" value="1"/>
</dbReference>
<dbReference type="Gene3D" id="1.25.40.80">
    <property type="match status" value="1"/>
</dbReference>
<dbReference type="Gene3D" id="3.40.50.620">
    <property type="entry name" value="HUPs"/>
    <property type="match status" value="1"/>
</dbReference>
<dbReference type="NCBIfam" id="TIGR02766">
    <property type="entry name" value="crypt_chrom_pln"/>
    <property type="match status" value="1"/>
</dbReference>
<evidence type="ECO:0000256" key="6">
    <source>
        <dbReference type="PIRSR" id="PIRSR602081-1"/>
    </source>
</evidence>
<dbReference type="FunFam" id="1.10.579.10:FF:000003">
    <property type="entry name" value="Deoxyribodipyrimidine photo-lyase"/>
    <property type="match status" value="1"/>
</dbReference>
<evidence type="ECO:0000256" key="7">
    <source>
        <dbReference type="PIRSR" id="PIRSR602081-2"/>
    </source>
</evidence>
<dbReference type="InterPro" id="IPR005101">
    <property type="entry name" value="Cryptochr/Photolyase_FAD-bd"/>
</dbReference>
<keyword evidence="11" id="KW-1185">Reference proteome</keyword>
<gene>
    <name evidence="10" type="ORF">CDL12_04832</name>
</gene>
<dbReference type="InterPro" id="IPR036134">
    <property type="entry name" value="Crypto/Photolyase_FAD-like_sf"/>
</dbReference>
<dbReference type="SUPFAM" id="SSF48173">
    <property type="entry name" value="Cryptochrome/photolyase FAD-binding domain"/>
    <property type="match status" value="1"/>
</dbReference>
<dbReference type="PANTHER" id="PTHR11455">
    <property type="entry name" value="CRYPTOCHROME"/>
    <property type="match status" value="1"/>
</dbReference>
<keyword evidence="10" id="KW-0456">Lyase</keyword>
<feature type="site" description="Electron transfer via tryptophanyl radical" evidence="7">
    <location>
        <position position="371"/>
    </location>
</feature>
<dbReference type="GO" id="GO:0043153">
    <property type="term" value="P:entrainment of circadian clock by photoperiod"/>
    <property type="evidence" value="ECO:0007669"/>
    <property type="project" value="TreeGrafter"/>
</dbReference>
<dbReference type="Pfam" id="PF03441">
    <property type="entry name" value="FAD_binding_7"/>
    <property type="match status" value="1"/>
</dbReference>
<feature type="region of interest" description="Disordered" evidence="8">
    <location>
        <begin position="549"/>
        <end position="623"/>
    </location>
</feature>
<feature type="site" description="Electron transfer via tryptophanyl radical" evidence="7">
    <location>
        <position position="318"/>
    </location>
</feature>
<dbReference type="GO" id="GO:0032922">
    <property type="term" value="P:circadian regulation of gene expression"/>
    <property type="evidence" value="ECO:0007669"/>
    <property type="project" value="TreeGrafter"/>
</dbReference>
<dbReference type="GO" id="GO:0003677">
    <property type="term" value="F:DNA binding"/>
    <property type="evidence" value="ECO:0007669"/>
    <property type="project" value="TreeGrafter"/>
</dbReference>
<dbReference type="InterPro" id="IPR018394">
    <property type="entry name" value="DNA_photolyase_1_CS_C"/>
</dbReference>
<comment type="cofactor">
    <cofactor evidence="1">
        <name>(6R)-5,10-methylene-5,6,7,8-tetrahydrofolate</name>
        <dbReference type="ChEBI" id="CHEBI:15636"/>
    </cofactor>
</comment>
<dbReference type="Gene3D" id="1.10.579.10">
    <property type="entry name" value="DNA Cyclobutane Dipyrimidine Photolyase, subunit A, domain 3"/>
    <property type="match status" value="1"/>
</dbReference>
<evidence type="ECO:0000256" key="2">
    <source>
        <dbReference type="ARBA" id="ARBA00005862"/>
    </source>
</evidence>
<keyword evidence="4 6" id="KW-0274">FAD</keyword>
<dbReference type="Proteomes" id="UP000231279">
    <property type="component" value="Unassembled WGS sequence"/>
</dbReference>
<dbReference type="InterPro" id="IPR014134">
    <property type="entry name" value="Cryptochrome_pln"/>
</dbReference>
<dbReference type="PANTHER" id="PTHR11455:SF18">
    <property type="entry name" value="SI:CH1073-390K14.1"/>
    <property type="match status" value="1"/>
</dbReference>
<feature type="domain" description="Photolyase/cryptochrome alpha/beta" evidence="9">
    <location>
        <begin position="5"/>
        <end position="134"/>
    </location>
</feature>
<comment type="similarity">
    <text evidence="2">Belongs to the DNA photolyase class-1 family.</text>
</comment>
<name>A0A2G9HY66_9LAMI</name>
<dbReference type="PRINTS" id="PR00147">
    <property type="entry name" value="DNAPHOTLYASE"/>
</dbReference>
<evidence type="ECO:0000256" key="8">
    <source>
        <dbReference type="SAM" id="MobiDB-lite"/>
    </source>
</evidence>
<keyword evidence="3 6" id="KW-0285">Flavoprotein</keyword>